<keyword evidence="3" id="KW-1185">Reference proteome</keyword>
<accession>A0A8J7UHQ4</accession>
<feature type="domain" description="Phage head morphogenesis" evidence="1">
    <location>
        <begin position="55"/>
        <end position="185"/>
    </location>
</feature>
<organism evidence="2 3">
    <name type="scientific">Tianweitania sediminis</name>
    <dbReference type="NCBI Taxonomy" id="1502156"/>
    <lineage>
        <taxon>Bacteria</taxon>
        <taxon>Pseudomonadati</taxon>
        <taxon>Pseudomonadota</taxon>
        <taxon>Alphaproteobacteria</taxon>
        <taxon>Hyphomicrobiales</taxon>
        <taxon>Phyllobacteriaceae</taxon>
        <taxon>Tianweitania</taxon>
    </lineage>
</organism>
<comment type="caution">
    <text evidence="2">The sequence shown here is derived from an EMBL/GenBank/DDBJ whole genome shotgun (WGS) entry which is preliminary data.</text>
</comment>
<dbReference type="EMBL" id="JAGIYY010000003">
    <property type="protein sequence ID" value="MBP0439444.1"/>
    <property type="molecule type" value="Genomic_DNA"/>
</dbReference>
<evidence type="ECO:0000313" key="3">
    <source>
        <dbReference type="Proteomes" id="UP000666240"/>
    </source>
</evidence>
<evidence type="ECO:0000259" key="1">
    <source>
        <dbReference type="Pfam" id="PF04233"/>
    </source>
</evidence>
<dbReference type="Proteomes" id="UP000666240">
    <property type="component" value="Unassembled WGS sequence"/>
</dbReference>
<evidence type="ECO:0000313" key="2">
    <source>
        <dbReference type="EMBL" id="MBP0439444.1"/>
    </source>
</evidence>
<dbReference type="InterPro" id="IPR006528">
    <property type="entry name" value="Phage_head_morphogenesis_dom"/>
</dbReference>
<dbReference type="Pfam" id="PF04233">
    <property type="entry name" value="Phage_Mu_F"/>
    <property type="match status" value="1"/>
</dbReference>
<protein>
    <submittedName>
        <fullName evidence="2">Minor capsid protein</fullName>
    </submittedName>
</protein>
<sequence length="403" mass="44818">MATVVEPLPPQDAIRALERRGLKLDPSFSWQDVWQEEHAAMFTVAKSAGFDVLGDIHAALEAALKEGRTFRDFAKDLTPVLQAKGWWGRQLVTDPATGEAVPAQLGSPRRLQTIFDANMRVSYAEGHWASFERNKKARPFLRYVALLDDRTRPAHRARHNLVLPVDHPYWDRWAPPCGWNCRCTLQSLSQRDIDRLQREGEALTFDPPADTMRSFVNKRTGEISRIPDGIDPGWAHNAGKAGVTASANSAFAARPIASPPALARAAIEETIASERFGRFLDEPEGELPIALLPTEVGASTSSQAGVVLLSAETMRKQLQRHPDLTRSDYAVIPSLVENASLIIQAGADTLFLVRQGGRWRYAALKTTENGLAAYLTAYRFMDHAEVEQLLGREGVIILRDRRR</sequence>
<reference evidence="2" key="1">
    <citation type="submission" date="2021-03" db="EMBL/GenBank/DDBJ databases">
        <title>Genome sequencing and assembly of Tianweitania sediminis.</title>
        <authorList>
            <person name="Chhetri G."/>
        </authorList>
    </citation>
    <scope>NUCLEOTIDE SEQUENCE</scope>
    <source>
        <strain evidence="2">Z8</strain>
    </source>
</reference>
<dbReference type="NCBIfam" id="TIGR01641">
    <property type="entry name" value="phageSPP1_gp7"/>
    <property type="match status" value="1"/>
</dbReference>
<proteinExistence type="predicted"/>
<dbReference type="RefSeq" id="WP_209335448.1">
    <property type="nucleotide sequence ID" value="NZ_JAGIYY010000003.1"/>
</dbReference>
<dbReference type="AlphaFoldDB" id="A0A8J7UHQ4"/>
<gene>
    <name evidence="2" type="ORF">J5Y06_12355</name>
</gene>
<name>A0A8J7UHQ4_9HYPH</name>